<organism evidence="6 7">
    <name type="scientific">Paxillus rubicundulus Ve08.2h10</name>
    <dbReference type="NCBI Taxonomy" id="930991"/>
    <lineage>
        <taxon>Eukaryota</taxon>
        <taxon>Fungi</taxon>
        <taxon>Dikarya</taxon>
        <taxon>Basidiomycota</taxon>
        <taxon>Agaricomycotina</taxon>
        <taxon>Agaricomycetes</taxon>
        <taxon>Agaricomycetidae</taxon>
        <taxon>Boletales</taxon>
        <taxon>Paxilineae</taxon>
        <taxon>Paxillaceae</taxon>
        <taxon>Paxillus</taxon>
    </lineage>
</organism>
<feature type="domain" description="tRNA ligase phosphodiesterase" evidence="3">
    <location>
        <begin position="567"/>
        <end position="778"/>
    </location>
</feature>
<dbReference type="HOGENOM" id="CLU_010316_1_0_1"/>
<feature type="active site" description="N6-AMP-lysine intermediate" evidence="2">
    <location>
        <position position="121"/>
    </location>
</feature>
<proteinExistence type="inferred from homology"/>
<dbReference type="EC" id="6.5.1.3" evidence="1"/>
<dbReference type="InterPro" id="IPR015966">
    <property type="entry name" value="tRNA_lig_kin_fungi"/>
</dbReference>
<evidence type="ECO:0000259" key="5">
    <source>
        <dbReference type="Pfam" id="PF09511"/>
    </source>
</evidence>
<dbReference type="Pfam" id="PF09511">
    <property type="entry name" value="RNA_lig_T4_1"/>
    <property type="match status" value="1"/>
</dbReference>
<reference evidence="7" key="2">
    <citation type="submission" date="2015-01" db="EMBL/GenBank/DDBJ databases">
        <title>Evolutionary Origins and Diversification of the Mycorrhizal Mutualists.</title>
        <authorList>
            <consortium name="DOE Joint Genome Institute"/>
            <consortium name="Mycorrhizal Genomics Consortium"/>
            <person name="Kohler A."/>
            <person name="Kuo A."/>
            <person name="Nagy L.G."/>
            <person name="Floudas D."/>
            <person name="Copeland A."/>
            <person name="Barry K.W."/>
            <person name="Cichocki N."/>
            <person name="Veneault-Fourrey C."/>
            <person name="LaButti K."/>
            <person name="Lindquist E.A."/>
            <person name="Lipzen A."/>
            <person name="Lundell T."/>
            <person name="Morin E."/>
            <person name="Murat C."/>
            <person name="Riley R."/>
            <person name="Ohm R."/>
            <person name="Sun H."/>
            <person name="Tunlid A."/>
            <person name="Henrissat B."/>
            <person name="Grigoriev I.V."/>
            <person name="Hibbett D.S."/>
            <person name="Martin F."/>
        </authorList>
    </citation>
    <scope>NUCLEOTIDE SEQUENCE [LARGE SCALE GENOMIC DNA]</scope>
    <source>
        <strain evidence="7">Ve08.2h10</strain>
    </source>
</reference>
<protein>
    <recommendedName>
        <fullName evidence="1">tRNA ligase</fullName>
        <ecNumber evidence="1">6.5.1.3</ecNumber>
    </recommendedName>
</protein>
<evidence type="ECO:0000259" key="4">
    <source>
        <dbReference type="Pfam" id="PF08303"/>
    </source>
</evidence>
<dbReference type="InParanoid" id="A0A0D0DPR3"/>
<dbReference type="OrthoDB" id="276239at2759"/>
<keyword evidence="1" id="KW-0819">tRNA processing</keyword>
<evidence type="ECO:0000313" key="7">
    <source>
        <dbReference type="Proteomes" id="UP000054538"/>
    </source>
</evidence>
<dbReference type="GO" id="GO:0008081">
    <property type="term" value="F:phosphoric diester hydrolase activity"/>
    <property type="evidence" value="ECO:0007669"/>
    <property type="project" value="InterPro"/>
</dbReference>
<evidence type="ECO:0000259" key="3">
    <source>
        <dbReference type="Pfam" id="PF08302"/>
    </source>
</evidence>
<comment type="similarity">
    <text evidence="1">Belongs to the TRL1 family.</text>
</comment>
<dbReference type="GO" id="GO:0005524">
    <property type="term" value="F:ATP binding"/>
    <property type="evidence" value="ECO:0007669"/>
    <property type="project" value="UniProtKB-UniRule"/>
</dbReference>
<dbReference type="InterPro" id="IPR027417">
    <property type="entry name" value="P-loop_NTPase"/>
</dbReference>
<dbReference type="GO" id="GO:0006388">
    <property type="term" value="P:tRNA splicing, via endonucleolytic cleavage and ligation"/>
    <property type="evidence" value="ECO:0007669"/>
    <property type="project" value="UniProtKB-UniRule"/>
</dbReference>
<dbReference type="GO" id="GO:0051730">
    <property type="term" value="F:GTP-dependent polyribonucleotide 5'-hydroxyl-kinase activity"/>
    <property type="evidence" value="ECO:0007669"/>
    <property type="project" value="InterPro"/>
</dbReference>
<gene>
    <name evidence="6" type="ORF">PAXRUDRAFT_480505</name>
</gene>
<sequence>MADSSHFNAQDSQLIAHLHRISQKSPKLIRSTLYDAPSDPAIKVRSWKMNEFKYYDVPSPFPTLARGLVTRELDKEKDGDEPRYQIVARGYDKFFNIGEVPWTDWGSLEAHTGPKYTLSVKSNGCIIFIAPISSSKLIVSSKHALGGMDGVKETHSQAGHRWLNTHLTAKGKTEQELAVVLWEKNWTAIAELCDDSFEEHVLAYPPEKSGLYLHGINENCKEFHTLPTEVVDAFAAEWGFLKTETLILDTIPKVKAFTDEIAKTGKWKGEALEGFVVRTHIIDPERGSSSLDKRPPYPTGSSFFFKVKFDEPYMMYRDWREVTKALLSTKCSLNDAKLPKSKMKRKETQVYLGWVKNEIHQNRSAFTGYAQGKGIISTRERFLAWLNTEQGNKDLDRVSKSPENAKEFGKTIIVPIAIPGCGKTAVSIALAKLFSFGHTQSDDVKVKKSAPVFIKNVISLLGTHDVVIADKNNHTRQHREALREAVAGMDPPVRLLALHWTLDKPFSTIHRICGDRVFARGDRHQSLRADTEGKLHEDVIWQFLRQAEELADNEVDATIEIDVEETLEMVVARVVDACVEILGLKRPSQEQIDEAVQAAKGYEPKIKKADKNKDKAPPVPRYFAVLPELDIEETIGARMEEVEDVALGGKTFWRELVRDKRIAARPHITLVHSVDLPEVGELWKLCIVLNRMATPTLFSFDLGNLVWNDRVMAITVEDFNLVEESGGDADLVQESHKLISKLPEEVRNALHITVGTHNSDVPPFEARALVEKWQDQGIDGMMPLVHLTLTPLPYATDTCSLATISWQTTQGSSTVNINFARHFCTMKITICVTSKRIVEPRLISNRMRWYDASTCG</sequence>
<dbReference type="GO" id="GO:0003972">
    <property type="term" value="F:RNA ligase (ATP) activity"/>
    <property type="evidence" value="ECO:0007669"/>
    <property type="project" value="UniProtKB-UniRule"/>
</dbReference>
<dbReference type="PANTHER" id="PTHR32004">
    <property type="entry name" value="TRNA LIGASE"/>
    <property type="match status" value="1"/>
</dbReference>
<keyword evidence="7" id="KW-1185">Reference proteome</keyword>
<feature type="domain" description="tRNA ligase kinase" evidence="4">
    <location>
        <begin position="412"/>
        <end position="563"/>
    </location>
</feature>
<dbReference type="EMBL" id="KN825136">
    <property type="protein sequence ID" value="KIK94013.1"/>
    <property type="molecule type" value="Genomic_DNA"/>
</dbReference>
<accession>A0A0D0DPR3</accession>
<dbReference type="PIRSF" id="PIRSF019634">
    <property type="entry name" value="tRNA_lig_yeast"/>
    <property type="match status" value="1"/>
</dbReference>
<dbReference type="SUPFAM" id="SSF52540">
    <property type="entry name" value="P-loop containing nucleoside triphosphate hydrolases"/>
    <property type="match status" value="1"/>
</dbReference>
<dbReference type="InterPro" id="IPR012387">
    <property type="entry name" value="Trl1_fun"/>
</dbReference>
<keyword evidence="1" id="KW-0436">Ligase</keyword>
<dbReference type="FunCoup" id="A0A0D0DPR3">
    <property type="interactions" value="210"/>
</dbReference>
<dbReference type="InterPro" id="IPR015965">
    <property type="entry name" value="tRNA_lig_PDEase"/>
</dbReference>
<dbReference type="Pfam" id="PF08302">
    <property type="entry name" value="tRNA_lig_CPD"/>
    <property type="match status" value="1"/>
</dbReference>
<dbReference type="STRING" id="930991.A0A0D0DPR3"/>
<name>A0A0D0DPR3_9AGAM</name>
<evidence type="ECO:0000256" key="1">
    <source>
        <dbReference type="PIRNR" id="PIRNR019634"/>
    </source>
</evidence>
<reference evidence="6 7" key="1">
    <citation type="submission" date="2014-04" db="EMBL/GenBank/DDBJ databases">
        <authorList>
            <consortium name="DOE Joint Genome Institute"/>
            <person name="Kuo A."/>
            <person name="Kohler A."/>
            <person name="Jargeat P."/>
            <person name="Nagy L.G."/>
            <person name="Floudas D."/>
            <person name="Copeland A."/>
            <person name="Barry K.W."/>
            <person name="Cichocki N."/>
            <person name="Veneault-Fourrey C."/>
            <person name="LaButti K."/>
            <person name="Lindquist E.A."/>
            <person name="Lipzen A."/>
            <person name="Lundell T."/>
            <person name="Morin E."/>
            <person name="Murat C."/>
            <person name="Sun H."/>
            <person name="Tunlid A."/>
            <person name="Henrissat B."/>
            <person name="Grigoriev I.V."/>
            <person name="Hibbett D.S."/>
            <person name="Martin F."/>
            <person name="Nordberg H.P."/>
            <person name="Cantor M.N."/>
            <person name="Hua S.X."/>
        </authorList>
    </citation>
    <scope>NUCLEOTIDE SEQUENCE [LARGE SCALE GENOMIC DNA]</scope>
    <source>
        <strain evidence="6 7">Ve08.2h10</strain>
    </source>
</reference>
<dbReference type="PANTHER" id="PTHR32004:SF1">
    <property type="entry name" value="TRNA LIGASE"/>
    <property type="match status" value="1"/>
</dbReference>
<dbReference type="AlphaFoldDB" id="A0A0D0DPR3"/>
<evidence type="ECO:0000256" key="2">
    <source>
        <dbReference type="PIRSR" id="PIRSR019634-50"/>
    </source>
</evidence>
<feature type="domain" description="T4 RNA ligase 1-like N-terminal" evidence="5">
    <location>
        <begin position="65"/>
        <end position="313"/>
    </location>
</feature>
<dbReference type="GO" id="GO:0005634">
    <property type="term" value="C:nucleus"/>
    <property type="evidence" value="ECO:0007669"/>
    <property type="project" value="TreeGrafter"/>
</dbReference>
<dbReference type="InterPro" id="IPR019039">
    <property type="entry name" value="T4-Rnl1-like_N"/>
</dbReference>
<dbReference type="Pfam" id="PF08303">
    <property type="entry name" value="tRNA_lig_kinase"/>
    <property type="match status" value="1"/>
</dbReference>
<evidence type="ECO:0000313" key="6">
    <source>
        <dbReference type="EMBL" id="KIK94013.1"/>
    </source>
</evidence>
<dbReference type="Gene3D" id="3.40.50.300">
    <property type="entry name" value="P-loop containing nucleotide triphosphate hydrolases"/>
    <property type="match status" value="1"/>
</dbReference>
<comment type="catalytic activity">
    <reaction evidence="1">
        <text>ATP + (ribonucleotide)n-3'-hydroxyl + 5'-phospho-(ribonucleotide)m = (ribonucleotide)n+m + AMP + diphosphate.</text>
        <dbReference type="EC" id="6.5.1.3"/>
    </reaction>
</comment>
<dbReference type="Proteomes" id="UP000054538">
    <property type="component" value="Unassembled WGS sequence"/>
</dbReference>